<gene>
    <name evidence="3" type="ORF">COY09_00810</name>
</gene>
<feature type="non-terminal residue" evidence="3">
    <location>
        <position position="465"/>
    </location>
</feature>
<feature type="compositionally biased region" description="Basic and acidic residues" evidence="2">
    <location>
        <begin position="63"/>
        <end position="72"/>
    </location>
</feature>
<proteinExistence type="predicted"/>
<feature type="compositionally biased region" description="Pro residues" evidence="2">
    <location>
        <begin position="437"/>
        <end position="448"/>
    </location>
</feature>
<comment type="caution">
    <text evidence="3">The sequence shown here is derived from an EMBL/GenBank/DDBJ whole genome shotgun (WGS) entry which is preliminary data.</text>
</comment>
<protein>
    <submittedName>
        <fullName evidence="3">Uncharacterized protein</fullName>
    </submittedName>
</protein>
<dbReference type="AlphaFoldDB" id="A0A2M7UJE9"/>
<reference evidence="4" key="1">
    <citation type="submission" date="2017-09" db="EMBL/GenBank/DDBJ databases">
        <title>Depth-based differentiation of microbial function through sediment-hosted aquifers and enrichment of novel symbionts in the deep terrestrial subsurface.</title>
        <authorList>
            <person name="Probst A.J."/>
            <person name="Ladd B."/>
            <person name="Jarett J.K."/>
            <person name="Geller-Mcgrath D.E."/>
            <person name="Sieber C.M.K."/>
            <person name="Emerson J.B."/>
            <person name="Anantharaman K."/>
            <person name="Thomas B.C."/>
            <person name="Malmstrom R."/>
            <person name="Stieglmeier M."/>
            <person name="Klingl A."/>
            <person name="Woyke T."/>
            <person name="Ryan C.M."/>
            <person name="Banfield J.F."/>
        </authorList>
    </citation>
    <scope>NUCLEOTIDE SEQUENCE [LARGE SCALE GENOMIC DNA]</scope>
</reference>
<accession>A0A2M7UJE9</accession>
<dbReference type="EMBL" id="PFOI01000015">
    <property type="protein sequence ID" value="PIZ71381.1"/>
    <property type="molecule type" value="Genomic_DNA"/>
</dbReference>
<feature type="compositionally biased region" description="Polar residues" evidence="2">
    <location>
        <begin position="119"/>
        <end position="137"/>
    </location>
</feature>
<organism evidence="3 4">
    <name type="scientific">Candidatus Portnoybacteria bacterium CG_4_10_14_0_2_um_filter_39_11</name>
    <dbReference type="NCBI Taxonomy" id="1974797"/>
    <lineage>
        <taxon>Bacteria</taxon>
        <taxon>Candidatus Portnoyibacteriota</taxon>
    </lineage>
</organism>
<feature type="region of interest" description="Disordered" evidence="2">
    <location>
        <begin position="105"/>
        <end position="137"/>
    </location>
</feature>
<evidence type="ECO:0000313" key="3">
    <source>
        <dbReference type="EMBL" id="PIZ71381.1"/>
    </source>
</evidence>
<feature type="compositionally biased region" description="Low complexity" evidence="2">
    <location>
        <begin position="405"/>
        <end position="417"/>
    </location>
</feature>
<feature type="compositionally biased region" description="Basic and acidic residues" evidence="2">
    <location>
        <begin position="374"/>
        <end position="391"/>
    </location>
</feature>
<feature type="region of interest" description="Disordered" evidence="2">
    <location>
        <begin position="367"/>
        <end position="465"/>
    </location>
</feature>
<name>A0A2M7UJE9_9BACT</name>
<dbReference type="Proteomes" id="UP000231071">
    <property type="component" value="Unassembled WGS sequence"/>
</dbReference>
<evidence type="ECO:0000256" key="1">
    <source>
        <dbReference type="SAM" id="Coils"/>
    </source>
</evidence>
<feature type="coiled-coil region" evidence="1">
    <location>
        <begin position="155"/>
        <end position="184"/>
    </location>
</feature>
<sequence>MALLTKPQQKTAPIAAFAVDDYFFRSMAQDIAALSPSAIPTAPQLPKPKTRITPEQSRPAEQPPEKIDHELKSPPQITPRNSSTVLSPLARTELETPQIIKHAPQLAQPFSPPEPNGEQKFSLSSPTAKTSLPISPIIQKSENIERIQQAQAKKFQDIEANKQKQIKENEAKQAEELYKSAKQLYKKKNYRETVVNLQESLRIRPDSNKSKRYLLKAQKRLAETEKKQQIDAIKIQQQAQEIALRQAEENIKRQMAQETEQAKIKARQEIQQQTRALEQKIIALKTEHQKLLDQQDVEKLKIEKAQQEKFKIEALIRAQEELRQQTNQQKNQQIDTIRQQVEQRSSQQLNALQQQLNQQEEALQRVQTQNTQFEKQRQDIQDTTRSYEQKLRQFQSQAQPSIDKPLSAPSPLTPLSSGQSITPLPPSMITPTNRPLQTPPPIQPPKPLPQISSIAKPQPNREQKF</sequence>
<evidence type="ECO:0000256" key="2">
    <source>
        <dbReference type="SAM" id="MobiDB-lite"/>
    </source>
</evidence>
<evidence type="ECO:0000313" key="4">
    <source>
        <dbReference type="Proteomes" id="UP000231071"/>
    </source>
</evidence>
<feature type="region of interest" description="Disordered" evidence="2">
    <location>
        <begin position="35"/>
        <end position="92"/>
    </location>
</feature>
<keyword evidence="1" id="KW-0175">Coiled coil</keyword>